<evidence type="ECO:0000256" key="2">
    <source>
        <dbReference type="ARBA" id="ARBA00023125"/>
    </source>
</evidence>
<proteinExistence type="predicted"/>
<dbReference type="InterPro" id="IPR029016">
    <property type="entry name" value="GAF-like_dom_sf"/>
</dbReference>
<gene>
    <name evidence="6" type="ORF">GPL26_04550</name>
</gene>
<dbReference type="SUPFAM" id="SSF55781">
    <property type="entry name" value="GAF domain-like"/>
    <property type="match status" value="1"/>
</dbReference>
<organism evidence="6 7">
    <name type="scientific">Enterocloster citroniae</name>
    <dbReference type="NCBI Taxonomy" id="358743"/>
    <lineage>
        <taxon>Bacteria</taxon>
        <taxon>Bacillati</taxon>
        <taxon>Bacillota</taxon>
        <taxon>Clostridia</taxon>
        <taxon>Lachnospirales</taxon>
        <taxon>Lachnospiraceae</taxon>
        <taxon>Enterocloster</taxon>
    </lineage>
</organism>
<sequence>MLKGSAILEKATGKDGTQSNHSAGKLLMIIECLADKSEPVRLMDISKELKMNSSTVLRFLTALVDNGYAKQEPETARYSLTYKICTLGSKVSSHIGIKDVARPYMTELSMLFGEVVCLAVEQDREVIYIDIVQSSTKMLRSMQRIGHIAPLHCTAIGKLLLLNYTDEQLDHVIADKGLTKFTESTITTKEQLVEELQSIRWNGYAYDDEKCEIGARCIAFPLYDVEGKVIAGVSVTGPTARMSIKQIQLKLQPALQIIGRLRKELGYTG</sequence>
<dbReference type="GO" id="GO:0045892">
    <property type="term" value="P:negative regulation of DNA-templated transcription"/>
    <property type="evidence" value="ECO:0007669"/>
    <property type="project" value="TreeGrafter"/>
</dbReference>
<dbReference type="InterPro" id="IPR050707">
    <property type="entry name" value="HTH_MetabolicPath_Reg"/>
</dbReference>
<dbReference type="InterPro" id="IPR036388">
    <property type="entry name" value="WH-like_DNA-bd_sf"/>
</dbReference>
<dbReference type="InterPro" id="IPR036390">
    <property type="entry name" value="WH_DNA-bd_sf"/>
</dbReference>
<dbReference type="InterPro" id="IPR005471">
    <property type="entry name" value="Tscrpt_reg_IclR_N"/>
</dbReference>
<dbReference type="Gene3D" id="3.30.450.40">
    <property type="match status" value="1"/>
</dbReference>
<dbReference type="PANTHER" id="PTHR30136:SF35">
    <property type="entry name" value="HTH-TYPE TRANSCRIPTIONAL REGULATOR RV1719"/>
    <property type="match status" value="1"/>
</dbReference>
<dbReference type="InterPro" id="IPR014757">
    <property type="entry name" value="Tscrpt_reg_IclR_C"/>
</dbReference>
<accession>A0AA41FBP6</accession>
<dbReference type="EMBL" id="WQPS01000005">
    <property type="protein sequence ID" value="MBT9808911.1"/>
    <property type="molecule type" value="Genomic_DNA"/>
</dbReference>
<evidence type="ECO:0000256" key="1">
    <source>
        <dbReference type="ARBA" id="ARBA00023015"/>
    </source>
</evidence>
<dbReference type="Pfam" id="PF09339">
    <property type="entry name" value="HTH_IclR"/>
    <property type="match status" value="1"/>
</dbReference>
<dbReference type="Pfam" id="PF01614">
    <property type="entry name" value="IclR_C"/>
    <property type="match status" value="1"/>
</dbReference>
<dbReference type="GO" id="GO:0003700">
    <property type="term" value="F:DNA-binding transcription factor activity"/>
    <property type="evidence" value="ECO:0007669"/>
    <property type="project" value="TreeGrafter"/>
</dbReference>
<dbReference type="PROSITE" id="PS51077">
    <property type="entry name" value="HTH_ICLR"/>
    <property type="match status" value="1"/>
</dbReference>
<keyword evidence="1" id="KW-0805">Transcription regulation</keyword>
<dbReference type="PROSITE" id="PS51078">
    <property type="entry name" value="ICLR_ED"/>
    <property type="match status" value="1"/>
</dbReference>
<evidence type="ECO:0000256" key="3">
    <source>
        <dbReference type="ARBA" id="ARBA00023163"/>
    </source>
</evidence>
<dbReference type="SMART" id="SM00346">
    <property type="entry name" value="HTH_ICLR"/>
    <property type="match status" value="1"/>
</dbReference>
<dbReference type="PANTHER" id="PTHR30136">
    <property type="entry name" value="HELIX-TURN-HELIX TRANSCRIPTIONAL REGULATOR, ICLR FAMILY"/>
    <property type="match status" value="1"/>
</dbReference>
<evidence type="ECO:0000313" key="6">
    <source>
        <dbReference type="EMBL" id="MBT9808911.1"/>
    </source>
</evidence>
<keyword evidence="3" id="KW-0804">Transcription</keyword>
<dbReference type="Proteomes" id="UP000708338">
    <property type="component" value="Unassembled WGS sequence"/>
</dbReference>
<feature type="domain" description="IclR-ED" evidence="5">
    <location>
        <begin position="83"/>
        <end position="267"/>
    </location>
</feature>
<evidence type="ECO:0000313" key="7">
    <source>
        <dbReference type="Proteomes" id="UP000708338"/>
    </source>
</evidence>
<dbReference type="AlphaFoldDB" id="A0AA41FBP6"/>
<comment type="caution">
    <text evidence="6">The sequence shown here is derived from an EMBL/GenBank/DDBJ whole genome shotgun (WGS) entry which is preliminary data.</text>
</comment>
<dbReference type="Gene3D" id="1.10.10.10">
    <property type="entry name" value="Winged helix-like DNA-binding domain superfamily/Winged helix DNA-binding domain"/>
    <property type="match status" value="1"/>
</dbReference>
<dbReference type="GO" id="GO:0003677">
    <property type="term" value="F:DNA binding"/>
    <property type="evidence" value="ECO:0007669"/>
    <property type="project" value="UniProtKB-KW"/>
</dbReference>
<evidence type="ECO:0000259" key="4">
    <source>
        <dbReference type="PROSITE" id="PS51077"/>
    </source>
</evidence>
<feature type="domain" description="HTH iclR-type" evidence="4">
    <location>
        <begin position="20"/>
        <end position="82"/>
    </location>
</feature>
<keyword evidence="2" id="KW-0238">DNA-binding</keyword>
<evidence type="ECO:0000259" key="5">
    <source>
        <dbReference type="PROSITE" id="PS51078"/>
    </source>
</evidence>
<protein>
    <submittedName>
        <fullName evidence="6">Helix-turn-helix domain-containing protein</fullName>
    </submittedName>
</protein>
<name>A0AA41FBP6_9FIRM</name>
<reference evidence="6" key="1">
    <citation type="journal article" date="2021" name="Gut Microbes">
        <title>A synthetic consortium of 100 gut commensals modulates the composition and function in a colon model of the microbiome of elderly subjects.</title>
        <authorList>
            <person name="Perez M."/>
            <person name="Ntemiri A."/>
            <person name="Tan H."/>
            <person name="Harris H.M.B."/>
            <person name="Roager H.M."/>
            <person name="Ribiere C."/>
            <person name="O'Toole P.W."/>
        </authorList>
    </citation>
    <scope>NUCLEOTIDE SEQUENCE</scope>
    <source>
        <strain evidence="6">MCC335</strain>
    </source>
</reference>
<dbReference type="SUPFAM" id="SSF46785">
    <property type="entry name" value="Winged helix' DNA-binding domain"/>
    <property type="match status" value="1"/>
</dbReference>